<accession>A0A2Z6MVB0</accession>
<comment type="similarity">
    <text evidence="1">Belongs to the TSR2 family.</text>
</comment>
<dbReference type="InterPro" id="IPR019398">
    <property type="entry name" value="Pre-rRNA_process_TSR2"/>
</dbReference>
<evidence type="ECO:0008006" key="6">
    <source>
        <dbReference type="Google" id="ProtNLM"/>
    </source>
</evidence>
<evidence type="ECO:0000313" key="5">
    <source>
        <dbReference type="Proteomes" id="UP000242715"/>
    </source>
</evidence>
<dbReference type="Proteomes" id="UP000242715">
    <property type="component" value="Unassembled WGS sequence"/>
</dbReference>
<sequence>MVGPRVLQGESLEAFNEGVGHILNRWLALQTDVDYKWSGDNLKSQQLISDVRTWFAQSKEPLHIDELKTLINEGVNAAFDLLIEDGSNEDMIKELTMIYEECLNGDFRTIDILREVSDILKSTASTTTTTRSDAKVREPMSSNKMLLAGYLAHEFLTKGTLMGKPFVPSEWQTEEEENDDSEEEGEAMPRTLDQDEDGKVCESYEDVKGW</sequence>
<evidence type="ECO:0000256" key="2">
    <source>
        <dbReference type="ARBA" id="ARBA00022552"/>
    </source>
</evidence>
<name>A0A2Z6MVB0_TRISU</name>
<keyword evidence="5" id="KW-1185">Reference proteome</keyword>
<organism evidence="4 5">
    <name type="scientific">Trifolium subterraneum</name>
    <name type="common">Subterranean clover</name>
    <dbReference type="NCBI Taxonomy" id="3900"/>
    <lineage>
        <taxon>Eukaryota</taxon>
        <taxon>Viridiplantae</taxon>
        <taxon>Streptophyta</taxon>
        <taxon>Embryophyta</taxon>
        <taxon>Tracheophyta</taxon>
        <taxon>Spermatophyta</taxon>
        <taxon>Magnoliopsida</taxon>
        <taxon>eudicotyledons</taxon>
        <taxon>Gunneridae</taxon>
        <taxon>Pentapetalae</taxon>
        <taxon>rosids</taxon>
        <taxon>fabids</taxon>
        <taxon>Fabales</taxon>
        <taxon>Fabaceae</taxon>
        <taxon>Papilionoideae</taxon>
        <taxon>50 kb inversion clade</taxon>
        <taxon>NPAAA clade</taxon>
        <taxon>Hologalegina</taxon>
        <taxon>IRL clade</taxon>
        <taxon>Trifolieae</taxon>
        <taxon>Trifolium</taxon>
    </lineage>
</organism>
<gene>
    <name evidence="4" type="ORF">TSUD_316140</name>
</gene>
<evidence type="ECO:0000256" key="3">
    <source>
        <dbReference type="SAM" id="MobiDB-lite"/>
    </source>
</evidence>
<dbReference type="AlphaFoldDB" id="A0A2Z6MVB0"/>
<evidence type="ECO:0000256" key="1">
    <source>
        <dbReference type="ARBA" id="ARBA00006524"/>
    </source>
</evidence>
<proteinExistence type="inferred from homology"/>
<dbReference type="EMBL" id="DF973632">
    <property type="protein sequence ID" value="GAU36488.1"/>
    <property type="molecule type" value="Genomic_DNA"/>
</dbReference>
<reference evidence="5" key="1">
    <citation type="journal article" date="2017" name="Front. Plant Sci.">
        <title>Climate Clever Clovers: New Paradigm to Reduce the Environmental Footprint of Ruminants by Breeding Low Methanogenic Forages Utilizing Haplotype Variation.</title>
        <authorList>
            <person name="Kaur P."/>
            <person name="Appels R."/>
            <person name="Bayer P.E."/>
            <person name="Keeble-Gagnere G."/>
            <person name="Wang J."/>
            <person name="Hirakawa H."/>
            <person name="Shirasawa K."/>
            <person name="Vercoe P."/>
            <person name="Stefanova K."/>
            <person name="Durmic Z."/>
            <person name="Nichols P."/>
            <person name="Revell C."/>
            <person name="Isobe S.N."/>
            <person name="Edwards D."/>
            <person name="Erskine W."/>
        </authorList>
    </citation>
    <scope>NUCLEOTIDE SEQUENCE [LARGE SCALE GENOMIC DNA]</scope>
    <source>
        <strain evidence="5">cv. Daliak</strain>
    </source>
</reference>
<dbReference type="GO" id="GO:0006364">
    <property type="term" value="P:rRNA processing"/>
    <property type="evidence" value="ECO:0007669"/>
    <property type="project" value="UniProtKB-KW"/>
</dbReference>
<dbReference type="OrthoDB" id="1406553at2759"/>
<keyword evidence="2" id="KW-0698">rRNA processing</keyword>
<dbReference type="Pfam" id="PF10273">
    <property type="entry name" value="WGG"/>
    <property type="match status" value="1"/>
</dbReference>
<feature type="region of interest" description="Disordered" evidence="3">
    <location>
        <begin position="167"/>
        <end position="210"/>
    </location>
</feature>
<feature type="compositionally biased region" description="Acidic residues" evidence="3">
    <location>
        <begin position="172"/>
        <end position="186"/>
    </location>
</feature>
<dbReference type="PANTHER" id="PTHR21250">
    <property type="entry name" value="PRE-RRNA-PROCESSING PROTEIN TSR2 HOMOLOG"/>
    <property type="match status" value="1"/>
</dbReference>
<feature type="compositionally biased region" description="Basic and acidic residues" evidence="3">
    <location>
        <begin position="197"/>
        <end position="210"/>
    </location>
</feature>
<evidence type="ECO:0000313" key="4">
    <source>
        <dbReference type="EMBL" id="GAU36488.1"/>
    </source>
</evidence>
<protein>
    <recommendedName>
        <fullName evidence="6">Pre-rRNA-processing protein TSR2 homolog</fullName>
    </recommendedName>
</protein>